<organism evidence="1 3">
    <name type="scientific">Cucumis melo var. makuwa</name>
    <name type="common">Oriental melon</name>
    <dbReference type="NCBI Taxonomy" id="1194695"/>
    <lineage>
        <taxon>Eukaryota</taxon>
        <taxon>Viridiplantae</taxon>
        <taxon>Streptophyta</taxon>
        <taxon>Embryophyta</taxon>
        <taxon>Tracheophyta</taxon>
        <taxon>Spermatophyta</taxon>
        <taxon>Magnoliopsida</taxon>
        <taxon>eudicotyledons</taxon>
        <taxon>Gunneridae</taxon>
        <taxon>Pentapetalae</taxon>
        <taxon>rosids</taxon>
        <taxon>fabids</taxon>
        <taxon>Cucurbitales</taxon>
        <taxon>Cucurbitaceae</taxon>
        <taxon>Benincaseae</taxon>
        <taxon>Cucumis</taxon>
    </lineage>
</organism>
<dbReference type="AlphaFoldDB" id="A0A5A7TEH7"/>
<evidence type="ECO:0000313" key="1">
    <source>
        <dbReference type="EMBL" id="KAA0041822.1"/>
    </source>
</evidence>
<evidence type="ECO:0000313" key="4">
    <source>
        <dbReference type="Proteomes" id="UP000321947"/>
    </source>
</evidence>
<accession>A0A5A7TEH7</accession>
<evidence type="ECO:0000313" key="2">
    <source>
        <dbReference type="EMBL" id="TYK05344.1"/>
    </source>
</evidence>
<comment type="caution">
    <text evidence="1">The sequence shown here is derived from an EMBL/GenBank/DDBJ whole genome shotgun (WGS) entry which is preliminary data.</text>
</comment>
<dbReference type="Proteomes" id="UP000321393">
    <property type="component" value="Unassembled WGS sequence"/>
</dbReference>
<gene>
    <name evidence="2" type="ORF">E5676_scaffold83G00110</name>
    <name evidence="1" type="ORF">E6C27_scaffold67G002000</name>
</gene>
<dbReference type="EMBL" id="SSTE01016227">
    <property type="protein sequence ID" value="KAA0041822.1"/>
    <property type="molecule type" value="Genomic_DNA"/>
</dbReference>
<protein>
    <submittedName>
        <fullName evidence="1">Retrotransposon polyprotein</fullName>
    </submittedName>
</protein>
<dbReference type="OrthoDB" id="1751703at2759"/>
<proteinExistence type="predicted"/>
<dbReference type="Proteomes" id="UP000321947">
    <property type="component" value="Unassembled WGS sequence"/>
</dbReference>
<reference evidence="3 4" key="1">
    <citation type="submission" date="2019-08" db="EMBL/GenBank/DDBJ databases">
        <title>Draft genome sequences of two oriental melons (Cucumis melo L. var makuwa).</title>
        <authorList>
            <person name="Kwon S.-Y."/>
        </authorList>
    </citation>
    <scope>NUCLEOTIDE SEQUENCE [LARGE SCALE GENOMIC DNA]</scope>
    <source>
        <strain evidence="4">cv. Chang Bougi</strain>
        <strain evidence="3">cv. SW 3</strain>
        <tissue evidence="1">Leaf</tissue>
    </source>
</reference>
<name>A0A5A7TEH7_CUCMM</name>
<evidence type="ECO:0000313" key="3">
    <source>
        <dbReference type="Proteomes" id="UP000321393"/>
    </source>
</evidence>
<dbReference type="EMBL" id="SSTD01013865">
    <property type="protein sequence ID" value="TYK05344.1"/>
    <property type="molecule type" value="Genomic_DNA"/>
</dbReference>
<sequence length="150" mass="17286">MKKLLEMQYYEIESEDDYDEEPRVKDLGMVLQNKAADALSRIEERLELNSMATHGLIDMEVVGKEVEKYEELQKIIKILKENPEEKGRYQWENERGPFEFSKDLQKDGHKTRWGIATSSNSGENLRGLDHDFIEGLPLAGGVNVIMVVID</sequence>